<gene>
    <name evidence="2" type="ORF">D3H35_03730</name>
</gene>
<dbReference type="Proteomes" id="UP000266340">
    <property type="component" value="Unassembled WGS sequence"/>
</dbReference>
<proteinExistence type="predicted"/>
<keyword evidence="1" id="KW-0472">Membrane</keyword>
<protein>
    <submittedName>
        <fullName evidence="2">Uncharacterized protein</fullName>
    </submittedName>
</protein>
<keyword evidence="1" id="KW-1133">Transmembrane helix</keyword>
<feature type="transmembrane region" description="Helical" evidence="1">
    <location>
        <begin position="12"/>
        <end position="31"/>
    </location>
</feature>
<comment type="caution">
    <text evidence="2">The sequence shown here is derived from an EMBL/GenBank/DDBJ whole genome shotgun (WGS) entry which is preliminary data.</text>
</comment>
<organism evidence="2 3">
    <name type="scientific">Cohnella faecalis</name>
    <dbReference type="NCBI Taxonomy" id="2315694"/>
    <lineage>
        <taxon>Bacteria</taxon>
        <taxon>Bacillati</taxon>
        <taxon>Bacillota</taxon>
        <taxon>Bacilli</taxon>
        <taxon>Bacillales</taxon>
        <taxon>Paenibacillaceae</taxon>
        <taxon>Cohnella</taxon>
    </lineage>
</organism>
<keyword evidence="1" id="KW-0812">Transmembrane</keyword>
<sequence>MEKRLKRSELYFSLTFLLMLIIAIGAFFYGVKVGNEKTESKYAAEAEPKSATASPLPNAYQQQDLVSFYHTVFLPYREFQNAWFEERTLWLNDSTIDRSGSLKTLAKNAKKKYEAVRKAYVAPSSPLLMDAQTNYLKSLKLFEDGFSSLVSTSNEGTVADLMDSLDKNTFYKEAQLQALTGQDRYYSAMLKWGATVNLDIPSEYTAPKSIALAQWNKLPLIIKNKVVADYLFAGRVYSPYLPHDLTARIDQVIRSGQAEKLKLKTVGSIAELLNGTDAVRSGDFLGLKSRLYDEPLLPLLPFFSPDK</sequence>
<name>A0A398D0C5_9BACL</name>
<dbReference type="OrthoDB" id="2649144at2"/>
<evidence type="ECO:0000256" key="1">
    <source>
        <dbReference type="SAM" id="Phobius"/>
    </source>
</evidence>
<dbReference type="EMBL" id="QXJM01000023">
    <property type="protein sequence ID" value="RIE04614.1"/>
    <property type="molecule type" value="Genomic_DNA"/>
</dbReference>
<dbReference type="AlphaFoldDB" id="A0A398D0C5"/>
<evidence type="ECO:0000313" key="2">
    <source>
        <dbReference type="EMBL" id="RIE04614.1"/>
    </source>
</evidence>
<evidence type="ECO:0000313" key="3">
    <source>
        <dbReference type="Proteomes" id="UP000266340"/>
    </source>
</evidence>
<accession>A0A398D0C5</accession>
<keyword evidence="3" id="KW-1185">Reference proteome</keyword>
<reference evidence="2 3" key="1">
    <citation type="submission" date="2018-09" db="EMBL/GenBank/DDBJ databases">
        <title>Cohnella cavernae sp. nov., isolated from a karst cave.</title>
        <authorList>
            <person name="Zhu H."/>
        </authorList>
    </citation>
    <scope>NUCLEOTIDE SEQUENCE [LARGE SCALE GENOMIC DNA]</scope>
    <source>
        <strain evidence="2 3">K2E09-144</strain>
    </source>
</reference>